<organism evidence="8 9">
    <name type="scientific">Cryptolaemus montrouzieri</name>
    <dbReference type="NCBI Taxonomy" id="559131"/>
    <lineage>
        <taxon>Eukaryota</taxon>
        <taxon>Metazoa</taxon>
        <taxon>Ecdysozoa</taxon>
        <taxon>Arthropoda</taxon>
        <taxon>Hexapoda</taxon>
        <taxon>Insecta</taxon>
        <taxon>Pterygota</taxon>
        <taxon>Neoptera</taxon>
        <taxon>Endopterygota</taxon>
        <taxon>Coleoptera</taxon>
        <taxon>Polyphaga</taxon>
        <taxon>Cucujiformia</taxon>
        <taxon>Coccinelloidea</taxon>
        <taxon>Coccinellidae</taxon>
        <taxon>Scymninae</taxon>
        <taxon>Scymnini</taxon>
        <taxon>Cryptolaemus</taxon>
    </lineage>
</organism>
<evidence type="ECO:0000256" key="6">
    <source>
        <dbReference type="SAM" id="Phobius"/>
    </source>
</evidence>
<reference evidence="8 9" key="1">
    <citation type="journal article" date="2021" name="BMC Biol.">
        <title>Horizontally acquired antibacterial genes associated with adaptive radiation of ladybird beetles.</title>
        <authorList>
            <person name="Li H.S."/>
            <person name="Tang X.F."/>
            <person name="Huang Y.H."/>
            <person name="Xu Z.Y."/>
            <person name="Chen M.L."/>
            <person name="Du X.Y."/>
            <person name="Qiu B.Y."/>
            <person name="Chen P.T."/>
            <person name="Zhang W."/>
            <person name="Slipinski A."/>
            <person name="Escalona H.E."/>
            <person name="Waterhouse R.M."/>
            <person name="Zwick A."/>
            <person name="Pang H."/>
        </authorList>
    </citation>
    <scope>NUCLEOTIDE SEQUENCE [LARGE SCALE GENOMIC DNA]</scope>
    <source>
        <strain evidence="8">SYSU2018</strain>
    </source>
</reference>
<dbReference type="Gene3D" id="1.20.1250.20">
    <property type="entry name" value="MFS general substrate transporter like domains"/>
    <property type="match status" value="1"/>
</dbReference>
<feature type="transmembrane region" description="Helical" evidence="6">
    <location>
        <begin position="187"/>
        <end position="214"/>
    </location>
</feature>
<feature type="transmembrane region" description="Helical" evidence="6">
    <location>
        <begin position="32"/>
        <end position="54"/>
    </location>
</feature>
<evidence type="ECO:0000259" key="7">
    <source>
        <dbReference type="PROSITE" id="PS50850"/>
    </source>
</evidence>
<evidence type="ECO:0000256" key="3">
    <source>
        <dbReference type="ARBA" id="ARBA00022989"/>
    </source>
</evidence>
<feature type="transmembrane region" description="Helical" evidence="6">
    <location>
        <begin position="318"/>
        <end position="338"/>
    </location>
</feature>
<dbReference type="PROSITE" id="PS50850">
    <property type="entry name" value="MFS"/>
    <property type="match status" value="1"/>
</dbReference>
<feature type="transmembrane region" description="Helical" evidence="6">
    <location>
        <begin position="285"/>
        <end position="306"/>
    </location>
</feature>
<dbReference type="PANTHER" id="PTHR48021:SF24">
    <property type="entry name" value="MAJOR FACILITATOR SUPERFAMILY (MFS) PROFILE DOMAIN-CONTAINING PROTEIN"/>
    <property type="match status" value="1"/>
</dbReference>
<evidence type="ECO:0000313" key="9">
    <source>
        <dbReference type="Proteomes" id="UP001516400"/>
    </source>
</evidence>
<keyword evidence="9" id="KW-1185">Reference proteome</keyword>
<dbReference type="FunFam" id="1.20.1250.20:FF:000249">
    <property type="entry name" value="facilitated trehalose transporter Tret1"/>
    <property type="match status" value="1"/>
</dbReference>
<dbReference type="Pfam" id="PF00083">
    <property type="entry name" value="Sugar_tr"/>
    <property type="match status" value="1"/>
</dbReference>
<keyword evidence="2 6" id="KW-0812">Transmembrane</keyword>
<dbReference type="Proteomes" id="UP001516400">
    <property type="component" value="Unassembled WGS sequence"/>
</dbReference>
<sequence length="539" mass="59899">MEDISASCVSLNVVANSGKKHSNERETIHRQILATSLAASFNIVFGVSLAYSAILNPALAQNTSDIQTTEVERSWIASVLTLAVPIGAPIGGILMDTVGRLNTVRIASIPAVIGWVLIATSSNVWMLLVGRIFTGLASVLGTGPAIVYITEIARSDIRGSLISFAPAYTSIGMVLAYIKGWAFGWRITAWMCVAYSVAPFILITMIPESAVWLISKGRNDRAMKSLQWFTLNSPNPTEEGGKTLAETQFEQLREANNKKKAANQNKAGVMVVLRAFLKPTGYKPFLILIGLFVFQQLSGIYITLFYSVEFFQAVGTDINPYLSSILIGIVRAVMSIVNTYMLKSFRRRPLILWSSLGMAACMFTSGLFTMWIKNGTTTLNWIPVIAVMLYVVSSMIGLLSIPWTMTAELFPIEIRGVAHSWVYSGAYLAMFFSVQNYHTLERECNGVAGVQWFFAAVSLGGLLYSFIFLPETHECELSEIQDYFQENTFYLLRKKKSPESRRSSHYSYRKPSADIVRRSTLKPVTEDFNDQNENLLVKK</sequence>
<evidence type="ECO:0000313" key="8">
    <source>
        <dbReference type="EMBL" id="KAL3270532.1"/>
    </source>
</evidence>
<dbReference type="InterPro" id="IPR036259">
    <property type="entry name" value="MFS_trans_sf"/>
</dbReference>
<dbReference type="EMBL" id="JABFTP020000042">
    <property type="protein sequence ID" value="KAL3270532.1"/>
    <property type="molecule type" value="Genomic_DNA"/>
</dbReference>
<proteinExistence type="predicted"/>
<dbReference type="InterPro" id="IPR005828">
    <property type="entry name" value="MFS_sugar_transport-like"/>
</dbReference>
<keyword evidence="3 6" id="KW-1133">Transmembrane helix</keyword>
<feature type="transmembrane region" description="Helical" evidence="6">
    <location>
        <begin position="161"/>
        <end position="181"/>
    </location>
</feature>
<feature type="transmembrane region" description="Helical" evidence="6">
    <location>
        <begin position="420"/>
        <end position="438"/>
    </location>
</feature>
<name>A0ABD2MWJ6_9CUCU</name>
<dbReference type="SUPFAM" id="SSF103473">
    <property type="entry name" value="MFS general substrate transporter"/>
    <property type="match status" value="1"/>
</dbReference>
<evidence type="ECO:0000256" key="1">
    <source>
        <dbReference type="ARBA" id="ARBA00004141"/>
    </source>
</evidence>
<dbReference type="InterPro" id="IPR003663">
    <property type="entry name" value="Sugar/inositol_transpt"/>
</dbReference>
<evidence type="ECO:0000256" key="4">
    <source>
        <dbReference type="ARBA" id="ARBA00023136"/>
    </source>
</evidence>
<evidence type="ECO:0000256" key="5">
    <source>
        <dbReference type="ARBA" id="ARBA00023180"/>
    </source>
</evidence>
<feature type="domain" description="Major facilitator superfamily (MFS) profile" evidence="7">
    <location>
        <begin position="32"/>
        <end position="473"/>
    </location>
</feature>
<dbReference type="GO" id="GO:0016020">
    <property type="term" value="C:membrane"/>
    <property type="evidence" value="ECO:0007669"/>
    <property type="project" value="UniProtKB-SubCell"/>
</dbReference>
<feature type="transmembrane region" description="Helical" evidence="6">
    <location>
        <begin position="450"/>
        <end position="469"/>
    </location>
</feature>
<feature type="transmembrane region" description="Helical" evidence="6">
    <location>
        <begin position="106"/>
        <end position="126"/>
    </location>
</feature>
<feature type="transmembrane region" description="Helical" evidence="6">
    <location>
        <begin position="378"/>
        <end position="399"/>
    </location>
</feature>
<dbReference type="InterPro" id="IPR020846">
    <property type="entry name" value="MFS_dom"/>
</dbReference>
<dbReference type="PANTHER" id="PTHR48021">
    <property type="match status" value="1"/>
</dbReference>
<keyword evidence="4 6" id="KW-0472">Membrane</keyword>
<gene>
    <name evidence="8" type="ORF">HHI36_021071</name>
</gene>
<comment type="subcellular location">
    <subcellularLocation>
        <location evidence="1">Membrane</location>
        <topology evidence="1">Multi-pass membrane protein</topology>
    </subcellularLocation>
</comment>
<feature type="transmembrane region" description="Helical" evidence="6">
    <location>
        <begin position="74"/>
        <end position="94"/>
    </location>
</feature>
<evidence type="ECO:0000256" key="2">
    <source>
        <dbReference type="ARBA" id="ARBA00022692"/>
    </source>
</evidence>
<dbReference type="AlphaFoldDB" id="A0ABD2MWJ6"/>
<feature type="transmembrane region" description="Helical" evidence="6">
    <location>
        <begin position="132"/>
        <end position="149"/>
    </location>
</feature>
<comment type="caution">
    <text evidence="8">The sequence shown here is derived from an EMBL/GenBank/DDBJ whole genome shotgun (WGS) entry which is preliminary data.</text>
</comment>
<keyword evidence="5" id="KW-0325">Glycoprotein</keyword>
<protein>
    <recommendedName>
        <fullName evidence="7">Major facilitator superfamily (MFS) profile domain-containing protein</fullName>
    </recommendedName>
</protein>
<feature type="transmembrane region" description="Helical" evidence="6">
    <location>
        <begin position="350"/>
        <end position="372"/>
    </location>
</feature>
<dbReference type="InterPro" id="IPR050549">
    <property type="entry name" value="MFS_Trehalose_Transporter"/>
</dbReference>
<dbReference type="PRINTS" id="PR00171">
    <property type="entry name" value="SUGRTRNSPORT"/>
</dbReference>
<accession>A0ABD2MWJ6</accession>